<dbReference type="AlphaFoldDB" id="A0A8X6HDU1"/>
<dbReference type="EMBL" id="BMAO01018202">
    <property type="protein sequence ID" value="GFR21872.1"/>
    <property type="molecule type" value="Genomic_DNA"/>
</dbReference>
<dbReference type="PANTHER" id="PTHR47331">
    <property type="entry name" value="PHD-TYPE DOMAIN-CONTAINING PROTEIN"/>
    <property type="match status" value="1"/>
</dbReference>
<organism evidence="2 3">
    <name type="scientific">Trichonephila clavata</name>
    <name type="common">Joro spider</name>
    <name type="synonym">Nephila clavata</name>
    <dbReference type="NCBI Taxonomy" id="2740835"/>
    <lineage>
        <taxon>Eukaryota</taxon>
        <taxon>Metazoa</taxon>
        <taxon>Ecdysozoa</taxon>
        <taxon>Arthropoda</taxon>
        <taxon>Chelicerata</taxon>
        <taxon>Arachnida</taxon>
        <taxon>Araneae</taxon>
        <taxon>Araneomorphae</taxon>
        <taxon>Entelegynae</taxon>
        <taxon>Araneoidea</taxon>
        <taxon>Nephilidae</taxon>
        <taxon>Trichonephila</taxon>
    </lineage>
</organism>
<dbReference type="Pfam" id="PF03564">
    <property type="entry name" value="DUF1759"/>
    <property type="match status" value="1"/>
</dbReference>
<dbReference type="PANTHER" id="PTHR47331:SF5">
    <property type="entry name" value="RIBONUCLEASE H"/>
    <property type="match status" value="1"/>
</dbReference>
<name>A0A8X6HDU1_TRICU</name>
<feature type="region of interest" description="Disordered" evidence="1">
    <location>
        <begin position="102"/>
        <end position="121"/>
    </location>
</feature>
<comment type="caution">
    <text evidence="2">The sequence shown here is derived from an EMBL/GenBank/DDBJ whole genome shotgun (WGS) entry which is preliminary data.</text>
</comment>
<protein>
    <submittedName>
        <fullName evidence="2">Integrase catalytic domain-containing protein</fullName>
    </submittedName>
</protein>
<reference evidence="2" key="1">
    <citation type="submission" date="2020-07" db="EMBL/GenBank/DDBJ databases">
        <title>Multicomponent nature underlies the extraordinary mechanical properties of spider dragline silk.</title>
        <authorList>
            <person name="Kono N."/>
            <person name="Nakamura H."/>
            <person name="Mori M."/>
            <person name="Yoshida Y."/>
            <person name="Ohtoshi R."/>
            <person name="Malay A.D."/>
            <person name="Moran D.A.P."/>
            <person name="Tomita M."/>
            <person name="Numata K."/>
            <person name="Arakawa K."/>
        </authorList>
    </citation>
    <scope>NUCLEOTIDE SEQUENCE</scope>
</reference>
<evidence type="ECO:0000313" key="2">
    <source>
        <dbReference type="EMBL" id="GFR21872.1"/>
    </source>
</evidence>
<dbReference type="InterPro" id="IPR005312">
    <property type="entry name" value="DUF1759"/>
</dbReference>
<dbReference type="Gene3D" id="2.40.70.10">
    <property type="entry name" value="Acid Proteases"/>
    <property type="match status" value="1"/>
</dbReference>
<proteinExistence type="predicted"/>
<dbReference type="Proteomes" id="UP000887116">
    <property type="component" value="Unassembled WGS sequence"/>
</dbReference>
<dbReference type="InterPro" id="IPR021109">
    <property type="entry name" value="Peptidase_aspartic_dom_sf"/>
</dbReference>
<keyword evidence="3" id="KW-1185">Reference proteome</keyword>
<accession>A0A8X6HDU1</accession>
<dbReference type="OrthoDB" id="8056472at2759"/>
<sequence>MCGSPPLRQGAVTKQITKIESDILKPDITVEDLEESIELLTERGEELKLIDSQIESLIQVEEIEVEFESIEEYKEKITRTRFKTRKLIQKISKGSNANNSWQDSNISLNSSSQNETQTKEKERIKLPKLTIPKFYGEISEWLNFWNAFKSAIHENDNVCKIDKFNYLRSFLGGSAFSLIDGLELTAEHYDHSIDILKERFVNKKVLINVHIDKLLQTSPLKNSNDVKSFRSLFNHIQKNIRSLESLSVKKDSYSSILVPILTKLLPLDLLLEYNKLPSNTSDCEIDILTDFLSSQLTTRERTFLNINNSNPEMKPRTKMNHTEYRRQPTASLLINESVPSRKIENDQICLFCKSNRHSAVSCINNHLSLEEKANVKCDLCSGRHVTVMCMGKGKAREDFSKTENNDSALSNASIRKRVMLQTIIVKISGAKQKHMIRLIIDSGSSGSYISEFAARKLQLKDIGHETVVHGLFGGLQKKEKHKKYVINLSNVDNSFDCALNVMEQKTICAPIPKLENMKLIEEIKDCGIDLSDLTVNENFCLYESNVNEIHGLIGADYAGKLFTGEIKNLPSRLVAMNTYFGWTIMGRTGEGCSASEVLLSLHVRDLKICDLWSLDSLGIKEPSISQSKSEIEEAVKDHFVRSLRRDDEGRYQVSLPWLEVHPELSDNRNIAERRLKSCKLYPLEVTTADSLSSTERDVENGSCLDQDQIPEVQGVLRSRYGRLLKQTKRLDNP</sequence>
<evidence type="ECO:0000313" key="3">
    <source>
        <dbReference type="Proteomes" id="UP000887116"/>
    </source>
</evidence>
<feature type="compositionally biased region" description="Polar residues" evidence="1">
    <location>
        <begin position="102"/>
        <end position="116"/>
    </location>
</feature>
<gene>
    <name evidence="2" type="primary">AVEN_182086_1</name>
    <name evidence="2" type="ORF">TNCT_318781</name>
</gene>
<evidence type="ECO:0000256" key="1">
    <source>
        <dbReference type="SAM" id="MobiDB-lite"/>
    </source>
</evidence>